<organism evidence="7 8">
    <name type="scientific">Parageobacillus caldoxylosilyticus NBRC 107762</name>
    <dbReference type="NCBI Taxonomy" id="1220594"/>
    <lineage>
        <taxon>Bacteria</taxon>
        <taxon>Bacillati</taxon>
        <taxon>Bacillota</taxon>
        <taxon>Bacilli</taxon>
        <taxon>Bacillales</taxon>
        <taxon>Anoxybacillaceae</taxon>
        <taxon>Saccharococcus</taxon>
    </lineage>
</organism>
<feature type="binding site" evidence="4">
    <location>
        <begin position="134"/>
        <end position="142"/>
    </location>
    <ligand>
        <name>ATP</name>
        <dbReference type="ChEBI" id="CHEBI:30616"/>
    </ligand>
</feature>
<keyword evidence="5" id="KW-0460">Magnesium</keyword>
<name>A0A023D9P2_9BACL</name>
<evidence type="ECO:0000313" key="8">
    <source>
        <dbReference type="Proteomes" id="UP000023561"/>
    </source>
</evidence>
<dbReference type="GO" id="GO:0035999">
    <property type="term" value="P:tetrahydrofolate interconversion"/>
    <property type="evidence" value="ECO:0007669"/>
    <property type="project" value="TreeGrafter"/>
</dbReference>
<comment type="catalytic activity">
    <reaction evidence="5">
        <text>(6S)-5-formyl-5,6,7,8-tetrahydrofolate + ATP = (6R)-5,10-methenyltetrahydrofolate + ADP + phosphate</text>
        <dbReference type="Rhea" id="RHEA:10488"/>
        <dbReference type="ChEBI" id="CHEBI:30616"/>
        <dbReference type="ChEBI" id="CHEBI:43474"/>
        <dbReference type="ChEBI" id="CHEBI:57455"/>
        <dbReference type="ChEBI" id="CHEBI:57457"/>
        <dbReference type="ChEBI" id="CHEBI:456216"/>
        <dbReference type="EC" id="6.3.3.2"/>
    </reaction>
</comment>
<protein>
    <recommendedName>
        <fullName evidence="5">5-formyltetrahydrofolate cyclo-ligase</fullName>
        <ecNumber evidence="5">6.3.3.2</ecNumber>
    </recommendedName>
</protein>
<dbReference type="Gene3D" id="3.40.50.10420">
    <property type="entry name" value="NagB/RpiA/CoA transferase-like"/>
    <property type="match status" value="1"/>
</dbReference>
<dbReference type="PIRSF" id="PIRSF006806">
    <property type="entry name" value="FTHF_cligase"/>
    <property type="match status" value="1"/>
</dbReference>
<keyword evidence="2 4" id="KW-0547">Nucleotide-binding</keyword>
<comment type="similarity">
    <text evidence="1 5">Belongs to the 5-formyltetrahydrofolate cyclo-ligase family.</text>
</comment>
<accession>A0A023D9P2</accession>
<dbReference type="InterPro" id="IPR037171">
    <property type="entry name" value="NagB/RpiA_transferase-like"/>
</dbReference>
<feature type="binding site" evidence="4">
    <location>
        <begin position="4"/>
        <end position="8"/>
    </location>
    <ligand>
        <name>ATP</name>
        <dbReference type="ChEBI" id="CHEBI:30616"/>
    </ligand>
</feature>
<dbReference type="InterPro" id="IPR002698">
    <property type="entry name" value="FTHF_cligase"/>
</dbReference>
<keyword evidence="5" id="KW-0479">Metal-binding</keyword>
<evidence type="ECO:0000256" key="3">
    <source>
        <dbReference type="ARBA" id="ARBA00022840"/>
    </source>
</evidence>
<feature type="binding site" evidence="4">
    <location>
        <position position="55"/>
    </location>
    <ligand>
        <name>substrate</name>
    </ligand>
</feature>
<dbReference type="GO" id="GO:0005524">
    <property type="term" value="F:ATP binding"/>
    <property type="evidence" value="ECO:0007669"/>
    <property type="project" value="UniProtKB-KW"/>
</dbReference>
<proteinExistence type="inferred from homology"/>
<dbReference type="RefSeq" id="WP_042406230.1">
    <property type="nucleotide sequence ID" value="NZ_BAWO01000001.1"/>
</dbReference>
<dbReference type="EC" id="6.3.3.2" evidence="5"/>
<dbReference type="PANTHER" id="PTHR23407">
    <property type="entry name" value="ATPASE INHIBITOR/5-FORMYLTETRAHYDROFOLATE CYCLO-LIGASE"/>
    <property type="match status" value="1"/>
</dbReference>
<dbReference type="EMBL" id="BAWO01000001">
    <property type="protein sequence ID" value="GAJ38070.1"/>
    <property type="molecule type" value="Genomic_DNA"/>
</dbReference>
<dbReference type="GeneID" id="301193949"/>
<dbReference type="GO" id="GO:0009396">
    <property type="term" value="P:folic acid-containing compound biosynthetic process"/>
    <property type="evidence" value="ECO:0007669"/>
    <property type="project" value="TreeGrafter"/>
</dbReference>
<dbReference type="InterPro" id="IPR024185">
    <property type="entry name" value="FTHF_cligase-like_sf"/>
</dbReference>
<dbReference type="AlphaFoldDB" id="A0A023D9P2"/>
<dbReference type="GO" id="GO:0030272">
    <property type="term" value="F:5-formyltetrahydrofolate cyclo-ligase activity"/>
    <property type="evidence" value="ECO:0007669"/>
    <property type="project" value="UniProtKB-EC"/>
</dbReference>
<evidence type="ECO:0000256" key="1">
    <source>
        <dbReference type="ARBA" id="ARBA00010638"/>
    </source>
</evidence>
<feature type="binding site" evidence="4">
    <location>
        <position position="50"/>
    </location>
    <ligand>
        <name>substrate</name>
    </ligand>
</feature>
<dbReference type="PANTHER" id="PTHR23407:SF1">
    <property type="entry name" value="5-FORMYLTETRAHYDROFOLATE CYCLO-LIGASE"/>
    <property type="match status" value="1"/>
</dbReference>
<dbReference type="GO" id="GO:0046872">
    <property type="term" value="F:metal ion binding"/>
    <property type="evidence" value="ECO:0007669"/>
    <property type="project" value="UniProtKB-KW"/>
</dbReference>
<dbReference type="Proteomes" id="UP000023561">
    <property type="component" value="Unassembled WGS sequence"/>
</dbReference>
<comment type="cofactor">
    <cofactor evidence="5">
        <name>Mg(2+)</name>
        <dbReference type="ChEBI" id="CHEBI:18420"/>
    </cofactor>
</comment>
<dbReference type="NCBIfam" id="TIGR02727">
    <property type="entry name" value="MTHFS_bact"/>
    <property type="match status" value="1"/>
</dbReference>
<keyword evidence="7" id="KW-0436">Ligase</keyword>
<evidence type="ECO:0000256" key="5">
    <source>
        <dbReference type="RuleBase" id="RU361279"/>
    </source>
</evidence>
<keyword evidence="8" id="KW-1185">Reference proteome</keyword>
<dbReference type="Pfam" id="PF01812">
    <property type="entry name" value="5-FTHF_cyc-lig"/>
    <property type="match status" value="1"/>
</dbReference>
<keyword evidence="3 4" id="KW-0067">ATP-binding</keyword>
<keyword evidence="6" id="KW-0175">Coiled coil</keyword>
<sequence length="189" mass="21735">MEEKRQIRKRMQAKLEQLTDEEKQAYDKQIAEKLYELPQWKNARVIGITISKGKEVDTIPIIERAWQEGKTVSVPKCDPATKTMVFRKIVSFSQLESVYFGLREPIETLTNEVKKSDMNIIIVPGICFSKNGYRIGYGGGYYDRYLRHVSVPTISLAYSFQVVDSLPIEEHDVPVQMIITNEGVIQCNE</sequence>
<evidence type="ECO:0000256" key="6">
    <source>
        <dbReference type="SAM" id="Coils"/>
    </source>
</evidence>
<evidence type="ECO:0000256" key="4">
    <source>
        <dbReference type="PIRSR" id="PIRSR006806-1"/>
    </source>
</evidence>
<evidence type="ECO:0000313" key="7">
    <source>
        <dbReference type="EMBL" id="GAJ38070.1"/>
    </source>
</evidence>
<dbReference type="OrthoDB" id="9801938at2"/>
<comment type="caution">
    <text evidence="7">The sequence shown here is derived from an EMBL/GenBank/DDBJ whole genome shotgun (WGS) entry which is preliminary data.</text>
</comment>
<evidence type="ECO:0000256" key="2">
    <source>
        <dbReference type="ARBA" id="ARBA00022741"/>
    </source>
</evidence>
<dbReference type="SUPFAM" id="SSF100950">
    <property type="entry name" value="NagB/RpiA/CoA transferase-like"/>
    <property type="match status" value="1"/>
</dbReference>
<feature type="coiled-coil region" evidence="6">
    <location>
        <begin position="1"/>
        <end position="28"/>
    </location>
</feature>
<reference evidence="7 8" key="1">
    <citation type="submission" date="2014-04" db="EMBL/GenBank/DDBJ databases">
        <title>Whole genome shotgun sequence of Geobacillus caldoxylosilyticus NBRC 107762.</title>
        <authorList>
            <person name="Hosoyama A."/>
            <person name="Hosoyama Y."/>
            <person name="Katano-Makiyama Y."/>
            <person name="Tsuchikane K."/>
            <person name="Ohji S."/>
            <person name="Ichikawa N."/>
            <person name="Yamazoe A."/>
            <person name="Fujita N."/>
        </authorList>
    </citation>
    <scope>NUCLEOTIDE SEQUENCE [LARGE SCALE GENOMIC DNA]</scope>
    <source>
        <strain evidence="7 8">NBRC 107762</strain>
    </source>
</reference>
<gene>
    <name evidence="7" type="ORF">GCA01S_001_00150</name>
</gene>